<dbReference type="EMBL" id="DP000011">
    <property type="protein sequence ID" value="ABA96963.1"/>
    <property type="molecule type" value="Genomic_DNA"/>
</dbReference>
<evidence type="ECO:0000256" key="1">
    <source>
        <dbReference type="SAM" id="MobiDB-lite"/>
    </source>
</evidence>
<organism evidence="2">
    <name type="scientific">Oryza sativa subsp. japonica</name>
    <name type="common">Rice</name>
    <dbReference type="NCBI Taxonomy" id="39947"/>
    <lineage>
        <taxon>Eukaryota</taxon>
        <taxon>Viridiplantae</taxon>
        <taxon>Streptophyta</taxon>
        <taxon>Embryophyta</taxon>
        <taxon>Tracheophyta</taxon>
        <taxon>Spermatophyta</taxon>
        <taxon>Magnoliopsida</taxon>
        <taxon>Liliopsida</taxon>
        <taxon>Poales</taxon>
        <taxon>Poaceae</taxon>
        <taxon>BOP clade</taxon>
        <taxon>Oryzoideae</taxon>
        <taxon>Oryzeae</taxon>
        <taxon>Oryzinae</taxon>
        <taxon>Oryza</taxon>
        <taxon>Oryza sativa</taxon>
    </lineage>
</organism>
<dbReference type="AlphaFoldDB" id="Q2QUR8"/>
<reference evidence="2" key="1">
    <citation type="journal article" date="2005" name="BMC Biol.">
        <title>The sequence of rice chromosomes 11 and 12, rich in disease resistance genes and recent gene duplications.</title>
        <authorList>
            <consortium name="The rice chromosomes 11 and 12 sequencing consortia"/>
        </authorList>
    </citation>
    <scope>NUCLEOTIDE SEQUENCE [LARGE SCALE GENOMIC DNA]</scope>
</reference>
<feature type="compositionally biased region" description="Low complexity" evidence="1">
    <location>
        <begin position="266"/>
        <end position="277"/>
    </location>
</feature>
<gene>
    <name evidence="2" type="ordered locus">LOC_Os12g15330</name>
</gene>
<name>Q2QUR8_ORYSJ</name>
<evidence type="ECO:0000313" key="2">
    <source>
        <dbReference type="EMBL" id="ABA96963.1"/>
    </source>
</evidence>
<sequence length="277" mass="29132">MWEDAPESMYHSLVVRGINVEVLKELASACGSHWEGPAQACGDGVAVGEGAALARRAEELHGPRCDLAWMKLGKGCCIGRRNCMTIFSAKAIDEHAVGLRFAEVSEVVRHSIEPTTILENGDIALRESMELGGEVDGTKLTIFKNLELQIMPNGAGGGSGRHHLLKQVVGDGAPAEDDTVHLCPIGMIRKRSVIQDVVRQGIFAKNHEEETAAACIVTGGEVQCHGDEGLDIEHGNRLSVEGGMGVGIQRRCRSRGAAPEGGGAAGAPDAPEAGMAS</sequence>
<reference evidence="2" key="3">
    <citation type="submission" date="2006-01" db="EMBL/GenBank/DDBJ databases">
        <authorList>
            <person name="Buell R."/>
        </authorList>
    </citation>
    <scope>NUCLEOTIDE SEQUENCE</scope>
</reference>
<proteinExistence type="predicted"/>
<accession>Q2QUR8</accession>
<reference evidence="2" key="2">
    <citation type="submission" date="2005-04" db="EMBL/GenBank/DDBJ databases">
        <authorList>
            <person name="Buell C.R."/>
            <person name="Wing R.A."/>
            <person name="McCombie W.A."/>
            <person name="Ouyang S."/>
        </authorList>
    </citation>
    <scope>NUCLEOTIDE SEQUENCE</scope>
</reference>
<feature type="region of interest" description="Disordered" evidence="1">
    <location>
        <begin position="252"/>
        <end position="277"/>
    </location>
</feature>
<protein>
    <submittedName>
        <fullName evidence="2">Uncharacterized protein</fullName>
    </submittedName>
</protein>